<dbReference type="InterPro" id="IPR003594">
    <property type="entry name" value="HATPase_dom"/>
</dbReference>
<dbReference type="PANTHER" id="PTHR45436">
    <property type="entry name" value="SENSOR HISTIDINE KINASE YKOH"/>
    <property type="match status" value="1"/>
</dbReference>
<keyword evidence="4" id="KW-0597">Phosphoprotein</keyword>
<dbReference type="Gene3D" id="3.30.565.10">
    <property type="entry name" value="Histidine kinase-like ATPase, C-terminal domain"/>
    <property type="match status" value="1"/>
</dbReference>
<accession>A0A3N4UTG5</accession>
<keyword evidence="14" id="KW-1185">Reference proteome</keyword>
<comment type="caution">
    <text evidence="13">The sequence shown here is derived from an EMBL/GenBank/DDBJ whole genome shotgun (WGS) entry which is preliminary data.</text>
</comment>
<keyword evidence="9" id="KW-0902">Two-component regulatory system</keyword>
<organism evidence="13 14">
    <name type="scientific">Tibeticola sediminis</name>
    <dbReference type="NCBI Taxonomy" id="1917811"/>
    <lineage>
        <taxon>Bacteria</taxon>
        <taxon>Pseudomonadati</taxon>
        <taxon>Pseudomonadota</taxon>
        <taxon>Betaproteobacteria</taxon>
        <taxon>Burkholderiales</taxon>
        <taxon>Comamonadaceae</taxon>
        <taxon>Tibeticola</taxon>
    </lineage>
</organism>
<dbReference type="PROSITE" id="PS50109">
    <property type="entry name" value="HIS_KIN"/>
    <property type="match status" value="1"/>
</dbReference>
<dbReference type="GO" id="GO:0016020">
    <property type="term" value="C:membrane"/>
    <property type="evidence" value="ECO:0007669"/>
    <property type="project" value="UniProtKB-SubCell"/>
</dbReference>
<dbReference type="InterPro" id="IPR003660">
    <property type="entry name" value="HAMP_dom"/>
</dbReference>
<dbReference type="InterPro" id="IPR003661">
    <property type="entry name" value="HisK_dim/P_dom"/>
</dbReference>
<dbReference type="Proteomes" id="UP000272193">
    <property type="component" value="Unassembled WGS sequence"/>
</dbReference>
<comment type="subcellular location">
    <subcellularLocation>
        <location evidence="2">Membrane</location>
    </subcellularLocation>
</comment>
<dbReference type="SMART" id="SM00388">
    <property type="entry name" value="HisKA"/>
    <property type="match status" value="1"/>
</dbReference>
<evidence type="ECO:0000256" key="4">
    <source>
        <dbReference type="ARBA" id="ARBA00022553"/>
    </source>
</evidence>
<dbReference type="Pfam" id="PF02518">
    <property type="entry name" value="HATPase_c"/>
    <property type="match status" value="1"/>
</dbReference>
<dbReference type="GO" id="GO:0000155">
    <property type="term" value="F:phosphorelay sensor kinase activity"/>
    <property type="evidence" value="ECO:0007669"/>
    <property type="project" value="InterPro"/>
</dbReference>
<dbReference type="CDD" id="cd00082">
    <property type="entry name" value="HisKA"/>
    <property type="match status" value="1"/>
</dbReference>
<dbReference type="InterPro" id="IPR036097">
    <property type="entry name" value="HisK_dim/P_sf"/>
</dbReference>
<dbReference type="EC" id="2.7.13.3" evidence="3"/>
<dbReference type="Gene3D" id="1.10.287.130">
    <property type="match status" value="1"/>
</dbReference>
<keyword evidence="5" id="KW-0808">Transferase</keyword>
<protein>
    <recommendedName>
        <fullName evidence="3">histidine kinase</fullName>
        <ecNumber evidence="3">2.7.13.3</ecNumber>
    </recommendedName>
</protein>
<gene>
    <name evidence="13" type="ORF">EDC62_1247</name>
</gene>
<evidence type="ECO:0000256" key="5">
    <source>
        <dbReference type="ARBA" id="ARBA00022679"/>
    </source>
</evidence>
<evidence type="ECO:0000259" key="12">
    <source>
        <dbReference type="PROSITE" id="PS50885"/>
    </source>
</evidence>
<comment type="catalytic activity">
    <reaction evidence="1">
        <text>ATP + protein L-histidine = ADP + protein N-phospho-L-histidine.</text>
        <dbReference type="EC" id="2.7.13.3"/>
    </reaction>
</comment>
<keyword evidence="10" id="KW-0472">Membrane</keyword>
<evidence type="ECO:0000256" key="7">
    <source>
        <dbReference type="ARBA" id="ARBA00022777"/>
    </source>
</evidence>
<evidence type="ECO:0000313" key="13">
    <source>
        <dbReference type="EMBL" id="RPE70759.1"/>
    </source>
</evidence>
<name>A0A3N4UTG5_9BURK</name>
<dbReference type="InterPro" id="IPR036890">
    <property type="entry name" value="HATPase_C_sf"/>
</dbReference>
<evidence type="ECO:0000256" key="6">
    <source>
        <dbReference type="ARBA" id="ARBA00022692"/>
    </source>
</evidence>
<dbReference type="AlphaFoldDB" id="A0A3N4UTG5"/>
<evidence type="ECO:0000256" key="9">
    <source>
        <dbReference type="ARBA" id="ARBA00023012"/>
    </source>
</evidence>
<dbReference type="PANTHER" id="PTHR45436:SF5">
    <property type="entry name" value="SENSOR HISTIDINE KINASE TRCS"/>
    <property type="match status" value="1"/>
</dbReference>
<evidence type="ECO:0000313" key="14">
    <source>
        <dbReference type="Proteomes" id="UP000272193"/>
    </source>
</evidence>
<evidence type="ECO:0000256" key="10">
    <source>
        <dbReference type="SAM" id="Phobius"/>
    </source>
</evidence>
<keyword evidence="8 10" id="KW-1133">Transmembrane helix</keyword>
<dbReference type="PROSITE" id="PS50885">
    <property type="entry name" value="HAMP"/>
    <property type="match status" value="1"/>
</dbReference>
<feature type="domain" description="HAMP" evidence="12">
    <location>
        <begin position="201"/>
        <end position="255"/>
    </location>
</feature>
<dbReference type="SUPFAM" id="SSF55874">
    <property type="entry name" value="ATPase domain of HSP90 chaperone/DNA topoisomerase II/histidine kinase"/>
    <property type="match status" value="1"/>
</dbReference>
<dbReference type="InterPro" id="IPR005467">
    <property type="entry name" value="His_kinase_dom"/>
</dbReference>
<reference evidence="13 14" key="1">
    <citation type="submission" date="2018-11" db="EMBL/GenBank/DDBJ databases">
        <title>Genomic Encyclopedia of Type Strains, Phase IV (KMG-IV): sequencing the most valuable type-strain genomes for metagenomic binning, comparative biology and taxonomic classification.</title>
        <authorList>
            <person name="Goeker M."/>
        </authorList>
    </citation>
    <scope>NUCLEOTIDE SEQUENCE [LARGE SCALE GENOMIC DNA]</scope>
    <source>
        <strain evidence="13 14">DSM 101684</strain>
    </source>
</reference>
<feature type="transmembrane region" description="Helical" evidence="10">
    <location>
        <begin position="181"/>
        <end position="200"/>
    </location>
</feature>
<feature type="domain" description="Histidine kinase" evidence="11">
    <location>
        <begin position="275"/>
        <end position="475"/>
    </location>
</feature>
<dbReference type="RefSeq" id="WP_245968774.1">
    <property type="nucleotide sequence ID" value="NZ_RKQL01000002.1"/>
</dbReference>
<evidence type="ECO:0000256" key="3">
    <source>
        <dbReference type="ARBA" id="ARBA00012438"/>
    </source>
</evidence>
<keyword evidence="6 10" id="KW-0812">Transmembrane</keyword>
<dbReference type="SUPFAM" id="SSF47384">
    <property type="entry name" value="Homodimeric domain of signal transducing histidine kinase"/>
    <property type="match status" value="1"/>
</dbReference>
<evidence type="ECO:0000259" key="11">
    <source>
        <dbReference type="PROSITE" id="PS50109"/>
    </source>
</evidence>
<dbReference type="InterPro" id="IPR050428">
    <property type="entry name" value="TCS_sensor_his_kinase"/>
</dbReference>
<sequence length="477" mass="51588">MKRLRLPYRVQIPLGLALAVLITALFVTAVGARLSARDARAQTLATLDRAMVLLVAQARPLLAADDTWRVFSLLRDTVALLPGADRLRARVAVLDAQGRVFAASNPAVLETGRQLLGETLHGQPLLTAEEIQQRQRIQQADGGITLVDPISSEDGQLLGFVLMDVDAPVFAPNWAQLARPALIGMGLAVVLLIPAGWWLGRRMTAPVAGLARFIHAMEPAAAITAQPVPHTDDPELQRIARALHSLQSAWEERRRAEQRALSAERLAAVGRMTAAVAHEINNPLAGLLTAIRTLRLHGDAPQARERALDVIEHGLMQIRTTVAALLPQARVQDRPLEPSDFDDVLTLAQPAAQAQGVSLSARSEVESALRVPSAPVRQAMLNMLLNAIKAAGPGGRVAVQLLADAEQVRFCVTNSGSALDPQRFAATLAQEGGDDPRGFGIWVCQQIANHHRGGFTLDPDYRDGTRLVFWLPNREID</sequence>
<proteinExistence type="predicted"/>
<dbReference type="EMBL" id="RKQL01000002">
    <property type="protein sequence ID" value="RPE70759.1"/>
    <property type="molecule type" value="Genomic_DNA"/>
</dbReference>
<evidence type="ECO:0000256" key="2">
    <source>
        <dbReference type="ARBA" id="ARBA00004370"/>
    </source>
</evidence>
<evidence type="ECO:0000256" key="1">
    <source>
        <dbReference type="ARBA" id="ARBA00000085"/>
    </source>
</evidence>
<evidence type="ECO:0000256" key="8">
    <source>
        <dbReference type="ARBA" id="ARBA00022989"/>
    </source>
</evidence>
<keyword evidence="7 13" id="KW-0418">Kinase</keyword>
<dbReference type="SMART" id="SM00387">
    <property type="entry name" value="HATPase_c"/>
    <property type="match status" value="1"/>
</dbReference>
<dbReference type="Pfam" id="PF00512">
    <property type="entry name" value="HisKA"/>
    <property type="match status" value="1"/>
</dbReference>